<gene>
    <name evidence="1" type="ORF">BN860_04280g</name>
</gene>
<evidence type="ECO:0000313" key="2">
    <source>
        <dbReference type="Proteomes" id="UP000019375"/>
    </source>
</evidence>
<dbReference type="EMBL" id="HG316463">
    <property type="protein sequence ID" value="CDF91303.1"/>
    <property type="molecule type" value="Genomic_DNA"/>
</dbReference>
<evidence type="ECO:0000313" key="1">
    <source>
        <dbReference type="EMBL" id="CDF91303.1"/>
    </source>
</evidence>
<sequence>MRYSDISDQLFETYINSIEQQIEDKKFFLSQARNVVKSLRSEGSRPRIISLEQWQDFLKKPMFFPERSDPIGLNMVSASLVSRQTTTEEWLHYMEEKLIHMQTMIGDQEHINRDMLILIELLEQRPQISLVNSPTLESPSQRNHRLHLELEDFVKNYIALDLADAGESTEEVQRDLIILLSRLVHYDRYLKTTDFQKSTRGLFRLLLRSNLITIHKERNIRYVRLLDFAT</sequence>
<dbReference type="Proteomes" id="UP000019375">
    <property type="component" value="Unassembled WGS sequence"/>
</dbReference>
<dbReference type="OrthoDB" id="4035795at2759"/>
<accession>A0A8J2TBA3</accession>
<dbReference type="AlphaFoldDB" id="A0A8J2TBA3"/>
<keyword evidence="2" id="KW-1185">Reference proteome</keyword>
<name>A0A8J2TBA3_ZYGB2</name>
<proteinExistence type="predicted"/>
<dbReference type="CDD" id="cd22646">
    <property type="entry name" value="MCM22_CTD"/>
    <property type="match status" value="1"/>
</dbReference>
<protein>
    <submittedName>
        <fullName evidence="1">ZYBA0S10-04280g1_1</fullName>
    </submittedName>
</protein>
<reference evidence="2" key="1">
    <citation type="journal article" date="2013" name="Genome Announc.">
        <title>Genome sequence of the food spoilage yeast Zygosaccharomyces bailii CLIB 213(T).</title>
        <authorList>
            <person name="Galeote V."/>
            <person name="Bigey F."/>
            <person name="Devillers H."/>
            <person name="Neuveglise C."/>
            <person name="Dequin S."/>
        </authorList>
    </citation>
    <scope>NUCLEOTIDE SEQUENCE [LARGE SCALE GENOMIC DNA]</scope>
    <source>
        <strain evidence="2">CLIB 213 / ATCC 58445 / CBS 680 / CCRC 21525 / NBRC 1098 / NCYC 1416 / NRRL Y-2227</strain>
    </source>
</reference>
<organism evidence="1 2">
    <name type="scientific">Zygosaccharomyces bailii (strain CLIB 213 / ATCC 58445 / CBS 680 / BCRC 21525 / NBRC 1098 / NCYC 1416 / NRRL Y-2227)</name>
    <dbReference type="NCBI Taxonomy" id="1333698"/>
    <lineage>
        <taxon>Eukaryota</taxon>
        <taxon>Fungi</taxon>
        <taxon>Dikarya</taxon>
        <taxon>Ascomycota</taxon>
        <taxon>Saccharomycotina</taxon>
        <taxon>Saccharomycetes</taxon>
        <taxon>Saccharomycetales</taxon>
        <taxon>Saccharomycetaceae</taxon>
        <taxon>Zygosaccharomyces</taxon>
    </lineage>
</organism>